<dbReference type="Proteomes" id="UP000799421">
    <property type="component" value="Unassembled WGS sequence"/>
</dbReference>
<organism evidence="10 11">
    <name type="scientific">Piedraia hortae CBS 480.64</name>
    <dbReference type="NCBI Taxonomy" id="1314780"/>
    <lineage>
        <taxon>Eukaryota</taxon>
        <taxon>Fungi</taxon>
        <taxon>Dikarya</taxon>
        <taxon>Ascomycota</taxon>
        <taxon>Pezizomycotina</taxon>
        <taxon>Dothideomycetes</taxon>
        <taxon>Dothideomycetidae</taxon>
        <taxon>Capnodiales</taxon>
        <taxon>Piedraiaceae</taxon>
        <taxon>Piedraia</taxon>
    </lineage>
</organism>
<keyword evidence="2" id="KW-0479">Metal-binding</keyword>
<gene>
    <name evidence="10" type="ORF">K470DRAFT_258584</name>
</gene>
<dbReference type="GO" id="GO:0019748">
    <property type="term" value="P:secondary metabolic process"/>
    <property type="evidence" value="ECO:0007669"/>
    <property type="project" value="TreeGrafter"/>
</dbReference>
<dbReference type="GO" id="GO:0016787">
    <property type="term" value="F:hydrolase activity"/>
    <property type="evidence" value="ECO:0007669"/>
    <property type="project" value="UniProtKB-KW"/>
</dbReference>
<keyword evidence="11" id="KW-1185">Reference proteome</keyword>
<dbReference type="PANTHER" id="PTHR21240">
    <property type="entry name" value="2-AMINO-3-CARBOXYLMUCONATE-6-SEMIALDEHYDE DECARBOXYLASE"/>
    <property type="match status" value="1"/>
</dbReference>
<dbReference type="SUPFAM" id="SSF51556">
    <property type="entry name" value="Metallo-dependent hydrolases"/>
    <property type="match status" value="1"/>
</dbReference>
<evidence type="ECO:0000256" key="4">
    <source>
        <dbReference type="ARBA" id="ARBA00022833"/>
    </source>
</evidence>
<dbReference type="GO" id="GO:0005829">
    <property type="term" value="C:cytosol"/>
    <property type="evidence" value="ECO:0007669"/>
    <property type="project" value="TreeGrafter"/>
</dbReference>
<evidence type="ECO:0000256" key="6">
    <source>
        <dbReference type="ARBA" id="ARBA00036832"/>
    </source>
</evidence>
<dbReference type="InterPro" id="IPR032465">
    <property type="entry name" value="ACMSD"/>
</dbReference>
<evidence type="ECO:0000256" key="2">
    <source>
        <dbReference type="ARBA" id="ARBA00022723"/>
    </source>
</evidence>
<accession>A0A6A7BXB1</accession>
<evidence type="ECO:0000313" key="11">
    <source>
        <dbReference type="Proteomes" id="UP000799421"/>
    </source>
</evidence>
<keyword evidence="5 8" id="KW-0456">Lyase</keyword>
<name>A0A6A7BXB1_9PEZI</name>
<comment type="similarity">
    <text evidence="1">Belongs to the metallo-dependent hydrolases superfamily. ACMSD family.</text>
</comment>
<dbReference type="EMBL" id="MU005989">
    <property type="protein sequence ID" value="KAF2859733.1"/>
    <property type="molecule type" value="Genomic_DNA"/>
</dbReference>
<sequence length="332" mass="37109">MTPRIDVHSHYLPDFYWEACVKHGYSKPDGMPALPKWSVEGHLQLMDKLNIAKSYISVSSPGTHLVYGDDALAIKLSRDVNKFAADLKREKPDRFGFFASLPMPLVEASCKEIEKAISEGCDGFVLHTNSHGVYLGNKQLDPIFDELNRRKAIVFIHPTTPQLPCSNGYTQPVDAAPFGGTYPNPMLEFFFETARIITNLFLSGTMKRCPNITYIMPHLGGAFPPLLSRWATFSQVILGSDQAVSEKEAREAMEKQFFFDMAGFPFPGQLRGLLAGVQISPQRIMYGSDFPFTNLDAVSGLAKQMDGGVKELFSQDEIEDIMHRNAKKLFKS</sequence>
<keyword evidence="10" id="KW-0378">Hydrolase</keyword>
<dbReference type="Pfam" id="PF04909">
    <property type="entry name" value="Amidohydro_2"/>
    <property type="match status" value="1"/>
</dbReference>
<evidence type="ECO:0000256" key="1">
    <source>
        <dbReference type="ARBA" id="ARBA00005871"/>
    </source>
</evidence>
<protein>
    <recommendedName>
        <fullName evidence="7">6-methylsalicylate decarboxylase</fullName>
        <ecNumber evidence="7">4.1.1.52</ecNumber>
    </recommendedName>
</protein>
<dbReference type="OrthoDB" id="2832284at2759"/>
<dbReference type="AlphaFoldDB" id="A0A6A7BXB1"/>
<dbReference type="GO" id="GO:0046872">
    <property type="term" value="F:metal ion binding"/>
    <property type="evidence" value="ECO:0007669"/>
    <property type="project" value="UniProtKB-KW"/>
</dbReference>
<evidence type="ECO:0000256" key="7">
    <source>
        <dbReference type="ARBA" id="ARBA00038889"/>
    </source>
</evidence>
<evidence type="ECO:0000313" key="10">
    <source>
        <dbReference type="EMBL" id="KAF2859733.1"/>
    </source>
</evidence>
<dbReference type="GO" id="GO:0047596">
    <property type="term" value="F:6-methylsalicylate decarboxylase activity"/>
    <property type="evidence" value="ECO:0007669"/>
    <property type="project" value="UniProtKB-EC"/>
</dbReference>
<keyword evidence="3 8" id="KW-0210">Decarboxylase</keyword>
<dbReference type="Gene3D" id="3.20.20.140">
    <property type="entry name" value="Metal-dependent hydrolases"/>
    <property type="match status" value="1"/>
</dbReference>
<dbReference type="InterPro" id="IPR032466">
    <property type="entry name" value="Metal_Hydrolase"/>
</dbReference>
<dbReference type="EC" id="4.1.1.52" evidence="7"/>
<evidence type="ECO:0000256" key="8">
    <source>
        <dbReference type="RuleBase" id="RU366045"/>
    </source>
</evidence>
<comment type="catalytic activity">
    <reaction evidence="6">
        <text>6-methylsalicylate + H(+) = 3-methylphenol + CO2</text>
        <dbReference type="Rhea" id="RHEA:23112"/>
        <dbReference type="ChEBI" id="CHEBI:15378"/>
        <dbReference type="ChEBI" id="CHEBI:16526"/>
        <dbReference type="ChEBI" id="CHEBI:17231"/>
        <dbReference type="ChEBI" id="CHEBI:36658"/>
        <dbReference type="EC" id="4.1.1.52"/>
    </reaction>
    <physiologicalReaction direction="left-to-right" evidence="6">
        <dbReference type="Rhea" id="RHEA:23113"/>
    </physiologicalReaction>
</comment>
<feature type="domain" description="Amidohydrolase-related" evidence="9">
    <location>
        <begin position="5"/>
        <end position="330"/>
    </location>
</feature>
<keyword evidence="4" id="KW-0862">Zinc</keyword>
<proteinExistence type="inferred from homology"/>
<evidence type="ECO:0000259" key="9">
    <source>
        <dbReference type="Pfam" id="PF04909"/>
    </source>
</evidence>
<reference evidence="10" key="1">
    <citation type="journal article" date="2020" name="Stud. Mycol.">
        <title>101 Dothideomycetes genomes: a test case for predicting lifestyles and emergence of pathogens.</title>
        <authorList>
            <person name="Haridas S."/>
            <person name="Albert R."/>
            <person name="Binder M."/>
            <person name="Bloem J."/>
            <person name="Labutti K."/>
            <person name="Salamov A."/>
            <person name="Andreopoulos B."/>
            <person name="Baker S."/>
            <person name="Barry K."/>
            <person name="Bills G."/>
            <person name="Bluhm B."/>
            <person name="Cannon C."/>
            <person name="Castanera R."/>
            <person name="Culley D."/>
            <person name="Daum C."/>
            <person name="Ezra D."/>
            <person name="Gonzalez J."/>
            <person name="Henrissat B."/>
            <person name="Kuo A."/>
            <person name="Liang C."/>
            <person name="Lipzen A."/>
            <person name="Lutzoni F."/>
            <person name="Magnuson J."/>
            <person name="Mondo S."/>
            <person name="Nolan M."/>
            <person name="Ohm R."/>
            <person name="Pangilinan J."/>
            <person name="Park H.-J."/>
            <person name="Ramirez L."/>
            <person name="Alfaro M."/>
            <person name="Sun H."/>
            <person name="Tritt A."/>
            <person name="Yoshinaga Y."/>
            <person name="Zwiers L.-H."/>
            <person name="Turgeon B."/>
            <person name="Goodwin S."/>
            <person name="Spatafora J."/>
            <person name="Crous P."/>
            <person name="Grigoriev I."/>
        </authorList>
    </citation>
    <scope>NUCLEOTIDE SEQUENCE</scope>
    <source>
        <strain evidence="10">CBS 480.64</strain>
    </source>
</reference>
<dbReference type="PANTHER" id="PTHR21240:SF29">
    <property type="entry name" value="AMIDOHYDROLASE-RELATED DOMAIN-CONTAINING PROTEIN"/>
    <property type="match status" value="1"/>
</dbReference>
<evidence type="ECO:0000256" key="5">
    <source>
        <dbReference type="ARBA" id="ARBA00023239"/>
    </source>
</evidence>
<evidence type="ECO:0000256" key="3">
    <source>
        <dbReference type="ARBA" id="ARBA00022793"/>
    </source>
</evidence>
<dbReference type="InterPro" id="IPR006680">
    <property type="entry name" value="Amidohydro-rel"/>
</dbReference>